<reference evidence="2 4" key="1">
    <citation type="submission" date="2008-03" db="EMBL/GenBank/DDBJ databases">
        <title>Annotation of Ixodes scapularis.</title>
        <authorList>
            <consortium name="Ixodes scapularis Genome Project Consortium"/>
            <person name="Caler E."/>
            <person name="Hannick L.I."/>
            <person name="Bidwell S."/>
            <person name="Joardar V."/>
            <person name="Thiagarajan M."/>
            <person name="Amedeo P."/>
            <person name="Galinsky K.J."/>
            <person name="Schobel S."/>
            <person name="Inman J."/>
            <person name="Hostetler J."/>
            <person name="Miller J."/>
            <person name="Hammond M."/>
            <person name="Megy K."/>
            <person name="Lawson D."/>
            <person name="Kodira C."/>
            <person name="Sutton G."/>
            <person name="Meyer J."/>
            <person name="Hill C.A."/>
            <person name="Birren B."/>
            <person name="Nene V."/>
            <person name="Collins F."/>
            <person name="Alarcon-Chaidez F."/>
            <person name="Wikel S."/>
            <person name="Strausberg R."/>
        </authorList>
    </citation>
    <scope>NUCLEOTIDE SEQUENCE [LARGE SCALE GENOMIC DNA]</scope>
    <source>
        <strain evidence="4">Wikel</strain>
        <strain evidence="2">Wikel colony</strain>
    </source>
</reference>
<dbReference type="HOGENOM" id="CLU_2529952_0_0_1"/>
<protein>
    <submittedName>
        <fullName evidence="2 3">Uncharacterized protein</fullName>
    </submittedName>
</protein>
<dbReference type="VEuPathDB" id="VectorBase:ISCW000244"/>
<organism>
    <name type="scientific">Ixodes scapularis</name>
    <name type="common">Black-legged tick</name>
    <name type="synonym">Deer tick</name>
    <dbReference type="NCBI Taxonomy" id="6945"/>
    <lineage>
        <taxon>Eukaryota</taxon>
        <taxon>Metazoa</taxon>
        <taxon>Ecdysozoa</taxon>
        <taxon>Arthropoda</taxon>
        <taxon>Chelicerata</taxon>
        <taxon>Arachnida</taxon>
        <taxon>Acari</taxon>
        <taxon>Parasitiformes</taxon>
        <taxon>Ixodida</taxon>
        <taxon>Ixodoidea</taxon>
        <taxon>Ixodidae</taxon>
        <taxon>Ixodinae</taxon>
        <taxon>Ixodes</taxon>
    </lineage>
</organism>
<dbReference type="PaxDb" id="6945-B7P632"/>
<evidence type="ECO:0000256" key="1">
    <source>
        <dbReference type="SAM" id="Phobius"/>
    </source>
</evidence>
<reference evidence="3" key="2">
    <citation type="submission" date="2020-05" db="UniProtKB">
        <authorList>
            <consortium name="EnsemblMetazoa"/>
        </authorList>
    </citation>
    <scope>IDENTIFICATION</scope>
    <source>
        <strain evidence="3">wikel</strain>
    </source>
</reference>
<sequence>MASGVCHHAAPRVRALWSRPHLEAGRSLLLGLTLTWFSVLGLTYLCGPHVVRARKLSGRSSHVAEKHAQEYALRGVCPSIGDSD</sequence>
<dbReference type="OrthoDB" id="408954at2759"/>
<dbReference type="EMBL" id="DS643907">
    <property type="protein sequence ID" value="EEC02054.1"/>
    <property type="molecule type" value="Genomic_DNA"/>
</dbReference>
<dbReference type="Proteomes" id="UP000001555">
    <property type="component" value="Unassembled WGS sequence"/>
</dbReference>
<dbReference type="AlphaFoldDB" id="B7P632"/>
<dbReference type="EnsemblMetazoa" id="ISCW000244-RA">
    <property type="protein sequence ID" value="ISCW000244-PA"/>
    <property type="gene ID" value="ISCW000244"/>
</dbReference>
<dbReference type="EMBL" id="ABJB010807928">
    <property type="status" value="NOT_ANNOTATED_CDS"/>
    <property type="molecule type" value="Genomic_DNA"/>
</dbReference>
<keyword evidence="1" id="KW-0472">Membrane</keyword>
<keyword evidence="1" id="KW-0812">Transmembrane</keyword>
<proteinExistence type="predicted"/>
<gene>
    <name evidence="2" type="ORF">IscW_ISCW000244</name>
</gene>
<dbReference type="VEuPathDB" id="VectorBase:ISCI000244"/>
<evidence type="ECO:0000313" key="2">
    <source>
        <dbReference type="EMBL" id="EEC02054.1"/>
    </source>
</evidence>
<feature type="transmembrane region" description="Helical" evidence="1">
    <location>
        <begin position="28"/>
        <end position="51"/>
    </location>
</feature>
<accession>B7P632</accession>
<evidence type="ECO:0000313" key="4">
    <source>
        <dbReference type="Proteomes" id="UP000001555"/>
    </source>
</evidence>
<evidence type="ECO:0000313" key="3">
    <source>
        <dbReference type="EnsemblMetazoa" id="ISCW000244-PA"/>
    </source>
</evidence>
<name>B7P632_IXOSC</name>
<dbReference type="VEuPathDB" id="VectorBase:ISCP_038365"/>
<dbReference type="InParanoid" id="B7P632"/>
<keyword evidence="1" id="KW-1133">Transmembrane helix</keyword>
<keyword evidence="4" id="KW-1185">Reference proteome</keyword>